<dbReference type="RefSeq" id="WP_130106836.1">
    <property type="nucleotide sequence ID" value="NZ_CP025781.1"/>
</dbReference>
<organism evidence="3 4">
    <name type="scientific">Iodobacter fluviatilis</name>
    <dbReference type="NCBI Taxonomy" id="537"/>
    <lineage>
        <taxon>Bacteria</taxon>
        <taxon>Pseudomonadati</taxon>
        <taxon>Pseudomonadota</taxon>
        <taxon>Betaproteobacteria</taxon>
        <taxon>Neisseriales</taxon>
        <taxon>Chitinibacteraceae</taxon>
        <taxon>Iodobacter</taxon>
    </lineage>
</organism>
<dbReference type="InterPro" id="IPR019494">
    <property type="entry name" value="FIST_C"/>
</dbReference>
<protein>
    <submittedName>
        <fullName evidence="3">Uncharacterized protein</fullName>
    </submittedName>
</protein>
<sequence length="370" mass="40029">MQTQQWYWTPTLGWGEIGQNLSDADLVFIAADTPYFYGADCYSELRQRFPKACILGCSSAGNVLGARLSDQDMAITAVKFTHSRVRLVAMDTEQSSDLLALSKNLLATLQEQGLRHIFILSDGQKVNGSDLAKGFWEQEIAVSGGLAGDGTRFGATWVMANAPARNGCIAALGIYGDIQVRSTCFAGWHEFGTERIVTRSTGNIVMEIDGQPALTLYKKYLGNMAIDLPGSGLRFPLSVKLPNDDSKLVRTLLGIDEATQSLRFAGDVPEGAICRLMRTQLDDLVDSAADAAKASLDGSDNPGLCLLVSCVGRRLVLGQMAEEELEAVQTILGPNMSITGFYSYGELAPHGALMNCQLHNQTMTITTLRE</sequence>
<dbReference type="PANTHER" id="PTHR40252">
    <property type="entry name" value="BLR0328 PROTEIN"/>
    <property type="match status" value="1"/>
</dbReference>
<dbReference type="EMBL" id="CP025781">
    <property type="protein sequence ID" value="QBC44299.1"/>
    <property type="molecule type" value="Genomic_DNA"/>
</dbReference>
<evidence type="ECO:0000259" key="2">
    <source>
        <dbReference type="SMART" id="SM01204"/>
    </source>
</evidence>
<proteinExistence type="predicted"/>
<dbReference type="KEGG" id="ifl:C1H71_12695"/>
<evidence type="ECO:0000259" key="1">
    <source>
        <dbReference type="SMART" id="SM00897"/>
    </source>
</evidence>
<dbReference type="SMART" id="SM01204">
    <property type="entry name" value="FIST_C"/>
    <property type="match status" value="1"/>
</dbReference>
<keyword evidence="4" id="KW-1185">Reference proteome</keyword>
<reference evidence="3 4" key="1">
    <citation type="submission" date="2018-01" db="EMBL/GenBank/DDBJ databases">
        <title>Genome sequence of Iodobacter sp. strain PCH194 isolated from Indian Trans-Himalaya.</title>
        <authorList>
            <person name="Kumar V."/>
            <person name="Thakur V."/>
            <person name="Kumar S."/>
            <person name="Singh D."/>
        </authorList>
    </citation>
    <scope>NUCLEOTIDE SEQUENCE [LARGE SCALE GENOMIC DNA]</scope>
    <source>
        <strain evidence="3 4">PCH194</strain>
    </source>
</reference>
<dbReference type="Pfam" id="PF08495">
    <property type="entry name" value="FIST"/>
    <property type="match status" value="1"/>
</dbReference>
<feature type="domain" description="FIST" evidence="1">
    <location>
        <begin position="23"/>
        <end position="212"/>
    </location>
</feature>
<accession>A0A7G3GAU5</accession>
<name>A0A7G3GAU5_9NEIS</name>
<evidence type="ECO:0000313" key="3">
    <source>
        <dbReference type="EMBL" id="QBC44299.1"/>
    </source>
</evidence>
<dbReference type="AlphaFoldDB" id="A0A7G3GAU5"/>
<dbReference type="SMART" id="SM00897">
    <property type="entry name" value="FIST"/>
    <property type="match status" value="1"/>
</dbReference>
<dbReference type="Proteomes" id="UP000515917">
    <property type="component" value="Chromosome"/>
</dbReference>
<gene>
    <name evidence="3" type="ORF">C1H71_12695</name>
</gene>
<dbReference type="PANTHER" id="PTHR40252:SF2">
    <property type="entry name" value="BLR0328 PROTEIN"/>
    <property type="match status" value="1"/>
</dbReference>
<dbReference type="InterPro" id="IPR013702">
    <property type="entry name" value="FIST_domain_N"/>
</dbReference>
<dbReference type="Pfam" id="PF10442">
    <property type="entry name" value="FIST_C"/>
    <property type="match status" value="1"/>
</dbReference>
<feature type="domain" description="FIST C-domain" evidence="2">
    <location>
        <begin position="213"/>
        <end position="350"/>
    </location>
</feature>
<evidence type="ECO:0000313" key="4">
    <source>
        <dbReference type="Proteomes" id="UP000515917"/>
    </source>
</evidence>